<evidence type="ECO:0000259" key="8">
    <source>
        <dbReference type="Pfam" id="PF12066"/>
    </source>
</evidence>
<gene>
    <name evidence="9" type="ORF">TCAL_02561</name>
</gene>
<feature type="compositionally biased region" description="Basic and acidic residues" evidence="6">
    <location>
        <begin position="989"/>
        <end position="999"/>
    </location>
</feature>
<evidence type="ECO:0000256" key="1">
    <source>
        <dbReference type="ARBA" id="ARBA00004123"/>
    </source>
</evidence>
<dbReference type="PANTHER" id="PTHR13165">
    <property type="entry name" value="ARSENITE-RESISTANCE PROTEIN 2"/>
    <property type="match status" value="1"/>
</dbReference>
<dbReference type="GO" id="GO:0031053">
    <property type="term" value="P:primary miRNA processing"/>
    <property type="evidence" value="ECO:0007669"/>
    <property type="project" value="TreeGrafter"/>
</dbReference>
<dbReference type="OMA" id="GARDEWS"/>
<feature type="compositionally biased region" description="Basic and acidic residues" evidence="6">
    <location>
        <begin position="361"/>
        <end position="372"/>
    </location>
</feature>
<keyword evidence="4" id="KW-0539">Nucleus</keyword>
<evidence type="ECO:0000256" key="5">
    <source>
        <dbReference type="ARBA" id="ARBA00030701"/>
    </source>
</evidence>
<evidence type="ECO:0000256" key="2">
    <source>
        <dbReference type="ARBA" id="ARBA00005407"/>
    </source>
</evidence>
<dbReference type="CDD" id="cd00590">
    <property type="entry name" value="RRM_SF"/>
    <property type="match status" value="1"/>
</dbReference>
<proteinExistence type="inferred from homology"/>
<organism evidence="9 10">
    <name type="scientific">Tigriopus californicus</name>
    <name type="common">Marine copepod</name>
    <dbReference type="NCBI Taxonomy" id="6832"/>
    <lineage>
        <taxon>Eukaryota</taxon>
        <taxon>Metazoa</taxon>
        <taxon>Ecdysozoa</taxon>
        <taxon>Arthropoda</taxon>
        <taxon>Crustacea</taxon>
        <taxon>Multicrustacea</taxon>
        <taxon>Hexanauplia</taxon>
        <taxon>Copepoda</taxon>
        <taxon>Harpacticoida</taxon>
        <taxon>Harpacticidae</taxon>
        <taxon>Tigriopus</taxon>
    </lineage>
</organism>
<feature type="compositionally biased region" description="Basic and acidic residues" evidence="6">
    <location>
        <begin position="461"/>
        <end position="487"/>
    </location>
</feature>
<feature type="compositionally biased region" description="Gly residues" evidence="6">
    <location>
        <begin position="199"/>
        <end position="216"/>
    </location>
</feature>
<reference evidence="9 10" key="1">
    <citation type="journal article" date="2018" name="Nat. Ecol. Evol.">
        <title>Genomic signatures of mitonuclear coevolution across populations of Tigriopus californicus.</title>
        <authorList>
            <person name="Barreto F.S."/>
            <person name="Watson E.T."/>
            <person name="Lima T.G."/>
            <person name="Willett C.S."/>
            <person name="Edmands S."/>
            <person name="Li W."/>
            <person name="Burton R.S."/>
        </authorList>
    </citation>
    <scope>NUCLEOTIDE SEQUENCE [LARGE SCALE GENOMIC DNA]</scope>
    <source>
        <strain evidence="9 10">San Diego</strain>
    </source>
</reference>
<comment type="subcellular location">
    <subcellularLocation>
        <location evidence="1">Nucleus</location>
    </subcellularLocation>
</comment>
<evidence type="ECO:0000259" key="7">
    <source>
        <dbReference type="Pfam" id="PF04959"/>
    </source>
</evidence>
<comment type="caution">
    <text evidence="9">The sequence shown here is derived from an EMBL/GenBank/DDBJ whole genome shotgun (WGS) entry which is preliminary data.</text>
</comment>
<comment type="similarity">
    <text evidence="2">Belongs to the ARS2 family.</text>
</comment>
<feature type="domain" description="SERRATE/Ars2 N-terminal" evidence="8">
    <location>
        <begin position="235"/>
        <end position="343"/>
    </location>
</feature>
<evidence type="ECO:0000256" key="3">
    <source>
        <dbReference type="ARBA" id="ARBA00017364"/>
    </source>
</evidence>
<dbReference type="EMBL" id="VCGU01000007">
    <property type="protein sequence ID" value="TRY73234.1"/>
    <property type="molecule type" value="Genomic_DNA"/>
</dbReference>
<dbReference type="STRING" id="6832.A0A553P6C5"/>
<feature type="compositionally biased region" description="Basic and acidic residues" evidence="6">
    <location>
        <begin position="182"/>
        <end position="195"/>
    </location>
</feature>
<dbReference type="InterPro" id="IPR021933">
    <property type="entry name" value="SERRATE/Ars2_N"/>
</dbReference>
<feature type="compositionally biased region" description="Acidic residues" evidence="6">
    <location>
        <begin position="446"/>
        <end position="457"/>
    </location>
</feature>
<sequence length="999" mass="111381">MTTPFFGLLSPNLTNNRRGFSLGLAPTSNALEFPHTGWLNSDSGLDPCPSILNDQPGSHLINMGDSDDDGDYKRRDKFRSERRSYNDDRGGGGGGGGASPPGRPGGWREARPGPPGGGGGYGGGGGGGYGGGRRGYDGGGGGGGGYRRDRYSPSRRHHHEMSPPAKRMRGGHDWDDGGGGGYRHDRGHDDYDRGHRGYRGGGGGGGRPGGGGGGVGAESQHQDDSVQPPMMSFKAYLATQDDSITDDEAIKKYADYKLEFKRQQLNEFFVNHKDEEWFKLKYHPEDAVKRKEEQKSALMKRVDVFKDFWDQKKFNGVSIDGDQGDHLIKLLDSIVIMLEGGTEHDLKILDQEAEAAALALKNEEIKPTEDAKPGGASTETKVEKEEGEKSNGEEKSNVIDEQLELQKKAKEYLEAKGGEESSEKPAKSRKRKRTKEFDDGSSIGSSEDEDEEDEEEPPPGMDKKPEVNDEKDQAKSEEGSEKKNGDEEMKEEGEAEVKKESEDVKEEANKTEKDEDMEEGESEPKPRPLHKTASIFLRNLAPTITKQEVEAMCKKYPGFLRAAIADPQPDRRWFRRGWVTFERSVKIKEICFNLNNIRLRDCELGPIVNRDLTRRIRTVNGITVDRKIVRNDIKLAAKVVTNLDKRWNLWQNEKSGQKNGAAEDLNGSAEEAIGLGSSNPVLENITDYLIEEASAEEEELLGKNNDLEDGEEGEEGNSIVRDEELIKVLDRLLFYLRIVHSVDFYNHSEYPNEDEMPNRCGIMHARGIPPSSNVTQNEIEDYSVTFEKKMGSFLQPRADLTEDEASKLGMKNEEDEVEKFILANTQELGKDKWLCPLSGKKFKAADFVRKHIFNKHCEKIEEVKKEVQYYNNYLKDPKRPQLPENPQNKGGGSGRRDGPPPGSRGGPQVGDPYNYSGFPREATNYPVYDRPDRGYNEPRYGGDRGYRGRRPEPYGGRGRIRDRVGGPPGGVRHDNYGPPGGGRPIITYRDLDAPRDDDF</sequence>
<feature type="region of interest" description="Disordered" evidence="6">
    <location>
        <begin position="47"/>
        <end position="227"/>
    </location>
</feature>
<dbReference type="Pfam" id="PF12066">
    <property type="entry name" value="SERRATE_Ars2_N"/>
    <property type="match status" value="1"/>
</dbReference>
<evidence type="ECO:0000256" key="4">
    <source>
        <dbReference type="ARBA" id="ARBA00023242"/>
    </source>
</evidence>
<keyword evidence="10" id="KW-1185">Reference proteome</keyword>
<dbReference type="Proteomes" id="UP000318571">
    <property type="component" value="Chromosome 3"/>
</dbReference>
<name>A0A553P6C5_TIGCA</name>
<protein>
    <recommendedName>
        <fullName evidence="3">Serrate RNA effector molecule homolog</fullName>
    </recommendedName>
    <alternativeName>
        <fullName evidence="5">Arsenite-resistance protein 2 homolog</fullName>
    </alternativeName>
</protein>
<dbReference type="GO" id="GO:0003676">
    <property type="term" value="F:nucleic acid binding"/>
    <property type="evidence" value="ECO:0007669"/>
    <property type="project" value="InterPro"/>
</dbReference>
<dbReference type="AlphaFoldDB" id="A0A553P6C5"/>
<dbReference type="InterPro" id="IPR007042">
    <property type="entry name" value="SERRATE/Ars2_C"/>
</dbReference>
<evidence type="ECO:0000256" key="6">
    <source>
        <dbReference type="SAM" id="MobiDB-lite"/>
    </source>
</evidence>
<feature type="compositionally biased region" description="Basic and acidic residues" evidence="6">
    <location>
        <begin position="380"/>
        <end position="426"/>
    </location>
</feature>
<feature type="region of interest" description="Disordered" evidence="6">
    <location>
        <begin position="874"/>
        <end position="999"/>
    </location>
</feature>
<dbReference type="PANTHER" id="PTHR13165:SF0">
    <property type="entry name" value="SERRATE RNA EFFECTOR MOLECULE HOMOLOG"/>
    <property type="match status" value="1"/>
</dbReference>
<feature type="compositionally biased region" description="Basic and acidic residues" evidence="6">
    <location>
        <begin position="71"/>
        <end position="90"/>
    </location>
</feature>
<dbReference type="InterPro" id="IPR039727">
    <property type="entry name" value="SE/Ars2"/>
</dbReference>
<dbReference type="GO" id="GO:0016604">
    <property type="term" value="C:nuclear body"/>
    <property type="evidence" value="ECO:0007669"/>
    <property type="project" value="TreeGrafter"/>
</dbReference>
<accession>A0A553P6C5</accession>
<feature type="domain" description="SERRATE/Ars2 C-terminal" evidence="7">
    <location>
        <begin position="766"/>
        <end position="947"/>
    </location>
</feature>
<evidence type="ECO:0000313" key="9">
    <source>
        <dbReference type="EMBL" id="TRY73234.1"/>
    </source>
</evidence>
<dbReference type="Pfam" id="PF04959">
    <property type="entry name" value="ARS2"/>
    <property type="match status" value="1"/>
</dbReference>
<feature type="compositionally biased region" description="Basic and acidic residues" evidence="6">
    <location>
        <begin position="495"/>
        <end position="513"/>
    </location>
</feature>
<dbReference type="SUPFAM" id="SSF54928">
    <property type="entry name" value="RNA-binding domain, RBD"/>
    <property type="match status" value="1"/>
</dbReference>
<feature type="compositionally biased region" description="Gly residues" evidence="6">
    <location>
        <begin position="116"/>
        <end position="145"/>
    </location>
</feature>
<dbReference type="InterPro" id="IPR035979">
    <property type="entry name" value="RBD_domain_sf"/>
</dbReference>
<dbReference type="Gene3D" id="3.30.70.330">
    <property type="match status" value="1"/>
</dbReference>
<evidence type="ECO:0000313" key="10">
    <source>
        <dbReference type="Proteomes" id="UP000318571"/>
    </source>
</evidence>
<feature type="compositionally biased region" description="Basic and acidic residues" evidence="6">
    <location>
        <begin position="929"/>
        <end position="952"/>
    </location>
</feature>
<feature type="region of interest" description="Disordered" evidence="6">
    <location>
        <begin position="360"/>
        <end position="533"/>
    </location>
</feature>
<dbReference type="InterPro" id="IPR012677">
    <property type="entry name" value="Nucleotide-bd_a/b_plait_sf"/>
</dbReference>